<dbReference type="PANTHER" id="PTHR10587">
    <property type="entry name" value="GLYCOSYL TRANSFERASE-RELATED"/>
    <property type="match status" value="1"/>
</dbReference>
<dbReference type="InterPro" id="IPR050248">
    <property type="entry name" value="Polysacc_deacetylase_ArnD"/>
</dbReference>
<reference evidence="4" key="1">
    <citation type="submission" date="2023-07" db="EMBL/GenBank/DDBJ databases">
        <authorList>
            <person name="Luz R."/>
            <person name="Cordeiro R."/>
            <person name="Fonseca A."/>
            <person name="Goncalves V."/>
        </authorList>
    </citation>
    <scope>NUCLEOTIDE SEQUENCE [LARGE SCALE GENOMIC DNA]</scope>
    <source>
        <strain evidence="4">BACA0444</strain>
    </source>
</reference>
<dbReference type="InterPro" id="IPR002509">
    <property type="entry name" value="NODB_dom"/>
</dbReference>
<dbReference type="PROSITE" id="PS51677">
    <property type="entry name" value="NODB"/>
    <property type="match status" value="1"/>
</dbReference>
<keyword evidence="1" id="KW-0812">Transmembrane</keyword>
<dbReference type="GO" id="GO:0016810">
    <property type="term" value="F:hydrolase activity, acting on carbon-nitrogen (but not peptide) bonds"/>
    <property type="evidence" value="ECO:0007669"/>
    <property type="project" value="InterPro"/>
</dbReference>
<dbReference type="SUPFAM" id="SSF88713">
    <property type="entry name" value="Glycoside hydrolase/deacetylase"/>
    <property type="match status" value="1"/>
</dbReference>
<name>A0AAE4FS08_9CYAN</name>
<dbReference type="Pfam" id="PF01522">
    <property type="entry name" value="Polysacc_deac_1"/>
    <property type="match status" value="1"/>
</dbReference>
<keyword evidence="4" id="KW-1185">Reference proteome</keyword>
<dbReference type="Proteomes" id="UP001268256">
    <property type="component" value="Unassembled WGS sequence"/>
</dbReference>
<evidence type="ECO:0000313" key="4">
    <source>
        <dbReference type="Proteomes" id="UP001268256"/>
    </source>
</evidence>
<keyword evidence="1" id="KW-1133">Transmembrane helix</keyword>
<dbReference type="GO" id="GO:0005975">
    <property type="term" value="P:carbohydrate metabolic process"/>
    <property type="evidence" value="ECO:0007669"/>
    <property type="project" value="InterPro"/>
</dbReference>
<evidence type="ECO:0000259" key="2">
    <source>
        <dbReference type="PROSITE" id="PS51677"/>
    </source>
</evidence>
<dbReference type="AlphaFoldDB" id="A0AAE4FS08"/>
<feature type="transmembrane region" description="Helical" evidence="1">
    <location>
        <begin position="139"/>
        <end position="159"/>
    </location>
</feature>
<proteinExistence type="predicted"/>
<dbReference type="RefSeq" id="WP_322877153.1">
    <property type="nucleotide sequence ID" value="NZ_JAVMIP010000002.1"/>
</dbReference>
<dbReference type="EMBL" id="JAVMIP010000002">
    <property type="protein sequence ID" value="MDS3859851.1"/>
    <property type="molecule type" value="Genomic_DNA"/>
</dbReference>
<sequence>MTIVTDSIGINNPQELAQVLSQIFAPQAITARIAYQPHRWRILLEAPEPPDRRQSLQTLQTFFQKVALPPGLEVYGREMGEKAPAWGVRIQPKLAAPNVLSPVKNPGSPEGIPAESANPTDFDHPLTTTTRKFEHYSGVGPFVSSLGLLFALATGLWWLSPITWIQRAPTASSTQIRDLITAIASDVNRRYPLPSSQVDLVPPPLFRGKMINQVSLPPEYKVVALTFDDGPDRRQTLQVLSILKAHKAKATFFVIGRSVQKYPNIAAKIVEEGHIIANHSWSHRYQQFSPQEAAREFQRTDQIIHEVTGVKNYWFRPPGGRLNNGLVEYAKTQKLPIIMWSVDPRDWQPGRSATQIKASVLQQTRPGSIVLLHDGGGPRQGMIQVLPGVLTALKKQGYQFVTVPQLLRLKQESLHPTPPPQAWLGLGSIAQLTAAQAQLSQKQATLPQALVNASPLAINEREQLAAQYQIIQGATSWVSQRLSLEQQAKGGWNQALKFGQQAVVAGQAGQFDQAHEHWQQAISTLQAIPRQSFLFPETQAKTQDYQRRLQGIQHQREQQQSQF</sequence>
<protein>
    <submittedName>
        <fullName evidence="3">Polysaccharide deacetylase family protein</fullName>
    </submittedName>
</protein>
<comment type="caution">
    <text evidence="3">The sequence shown here is derived from an EMBL/GenBank/DDBJ whole genome shotgun (WGS) entry which is preliminary data.</text>
</comment>
<dbReference type="InterPro" id="IPR011330">
    <property type="entry name" value="Glyco_hydro/deAcase_b/a-brl"/>
</dbReference>
<evidence type="ECO:0000313" key="3">
    <source>
        <dbReference type="EMBL" id="MDS3859851.1"/>
    </source>
</evidence>
<keyword evidence="1" id="KW-0472">Membrane</keyword>
<evidence type="ECO:0000256" key="1">
    <source>
        <dbReference type="SAM" id="Phobius"/>
    </source>
</evidence>
<dbReference type="CDD" id="cd10917">
    <property type="entry name" value="CE4_NodB_like_6s_7s"/>
    <property type="match status" value="1"/>
</dbReference>
<organism evidence="3 4">
    <name type="scientific">Pseudocalidococcus azoricus BACA0444</name>
    <dbReference type="NCBI Taxonomy" id="2918990"/>
    <lineage>
        <taxon>Bacteria</taxon>
        <taxon>Bacillati</taxon>
        <taxon>Cyanobacteriota</taxon>
        <taxon>Cyanophyceae</taxon>
        <taxon>Acaryochloridales</taxon>
        <taxon>Thermosynechococcaceae</taxon>
        <taxon>Pseudocalidococcus</taxon>
        <taxon>Pseudocalidococcus azoricus</taxon>
    </lineage>
</organism>
<gene>
    <name evidence="3" type="ORF">RIF25_03420</name>
</gene>
<accession>A0AAE4FS08</accession>
<dbReference type="Gene3D" id="3.20.20.370">
    <property type="entry name" value="Glycoside hydrolase/deacetylase"/>
    <property type="match status" value="1"/>
</dbReference>
<feature type="domain" description="NodB homology" evidence="2">
    <location>
        <begin position="221"/>
        <end position="401"/>
    </location>
</feature>